<dbReference type="Pfam" id="PF00172">
    <property type="entry name" value="Zn_clus"/>
    <property type="match status" value="1"/>
</dbReference>
<dbReference type="GO" id="GO:0008270">
    <property type="term" value="F:zinc ion binding"/>
    <property type="evidence" value="ECO:0007669"/>
    <property type="project" value="InterPro"/>
</dbReference>
<evidence type="ECO:0000256" key="2">
    <source>
        <dbReference type="ARBA" id="ARBA00023242"/>
    </source>
</evidence>
<feature type="region of interest" description="Disordered" evidence="3">
    <location>
        <begin position="178"/>
        <end position="213"/>
    </location>
</feature>
<dbReference type="InterPro" id="IPR007219">
    <property type="entry name" value="XnlR_reg_dom"/>
</dbReference>
<dbReference type="Proteomes" id="UP000749293">
    <property type="component" value="Unassembled WGS sequence"/>
</dbReference>
<dbReference type="Gene3D" id="4.10.240.10">
    <property type="entry name" value="Zn(2)-C6 fungal-type DNA-binding domain"/>
    <property type="match status" value="1"/>
</dbReference>
<dbReference type="InterPro" id="IPR001138">
    <property type="entry name" value="Zn2Cys6_DnaBD"/>
</dbReference>
<keyword evidence="6" id="KW-1185">Reference proteome</keyword>
<evidence type="ECO:0000313" key="5">
    <source>
        <dbReference type="EMBL" id="KAF4123202.1"/>
    </source>
</evidence>
<name>A0A9P4YWQ6_9HYPO</name>
<dbReference type="PROSITE" id="PS00463">
    <property type="entry name" value="ZN2_CY6_FUNGAL_1"/>
    <property type="match status" value="1"/>
</dbReference>
<protein>
    <submittedName>
        <fullName evidence="5">Fungal Zn(2)-Cys(6) binuclear cluster domain</fullName>
    </submittedName>
</protein>
<evidence type="ECO:0000259" key="4">
    <source>
        <dbReference type="PROSITE" id="PS50048"/>
    </source>
</evidence>
<sequence>MMPLPQDVPLPPDDGMAPGTMLYPNGPFVSGNAMMTGTVAQPSSAHQALPHQTLPHQTFDNFSKPAKLSAAASSSSQAVTSSSAAADQDESEATPTACLACRTKHLKCDRARPCARCIASSSDCAYVASRRGYKGPRRAPVQNPNKRQATAPPEQDPAEYYSPVQPVTDTPGICPFTGTRLVTGSSTSPPSSCSKSPGYQKTPNGFSGSEVSANNGVVPANRNVVANGGSVQRPLLSLAERCLSSFYHNFHPSHPFVLPKEYLLRFSHEESLEPLLAAARWAGSLYIDVPSARASLLDEAYQRVYNPRATRDGFLVQAMMVLIIAMDGMTMNEKAREMLMDAENLAVEIALNTRLFATVHGRNMPILEESWRRTWWDLFVIDGMIAGVHRMTNFALFDVPMDVALPCEEHEYLSGTIPQPKLLEELEEQEFSDSEEQFSSFSYRVLCGRNLGKFMRTPPIQGPDDENLARIETLLTNWRLHLPPSKRDALDTQGRIDEMMFQAHMMVNATSILLHQPHSQLDSSPAETITSCAPHQAVLTTGQPFNSHTRHVISSASAISRLVTLPRPPTVALTCHTHFFTCVLTLSSIVHLSKWALRFVQYDDDDLRQLLRLNIGALSELSHVWPAADRARTQVRSVASEIYLAKKKVQATPHFWTGLTSDQVSSSIAADDDIIEGMDFKSKPKSLK</sequence>
<dbReference type="PROSITE" id="PS50048">
    <property type="entry name" value="ZN2_CY6_FUNGAL_2"/>
    <property type="match status" value="1"/>
</dbReference>
<keyword evidence="2" id="KW-0539">Nucleus</keyword>
<dbReference type="GO" id="GO:0003677">
    <property type="term" value="F:DNA binding"/>
    <property type="evidence" value="ECO:0007669"/>
    <property type="project" value="InterPro"/>
</dbReference>
<accession>A0A9P4YWQ6</accession>
<comment type="caution">
    <text evidence="5">The sequence shown here is derived from an EMBL/GenBank/DDBJ whole genome shotgun (WGS) entry which is preliminary data.</text>
</comment>
<keyword evidence="1" id="KW-0479">Metal-binding</keyword>
<evidence type="ECO:0000256" key="3">
    <source>
        <dbReference type="SAM" id="MobiDB-lite"/>
    </source>
</evidence>
<dbReference type="SMART" id="SM00066">
    <property type="entry name" value="GAL4"/>
    <property type="match status" value="1"/>
</dbReference>
<dbReference type="RefSeq" id="XP_035321854.1">
    <property type="nucleotide sequence ID" value="XM_035468720.1"/>
</dbReference>
<feature type="compositionally biased region" description="Polar residues" evidence="3">
    <location>
        <begin position="199"/>
        <end position="213"/>
    </location>
</feature>
<organism evidence="5 6">
    <name type="scientific">Geosmithia morbida</name>
    <dbReference type="NCBI Taxonomy" id="1094350"/>
    <lineage>
        <taxon>Eukaryota</taxon>
        <taxon>Fungi</taxon>
        <taxon>Dikarya</taxon>
        <taxon>Ascomycota</taxon>
        <taxon>Pezizomycotina</taxon>
        <taxon>Sordariomycetes</taxon>
        <taxon>Hypocreomycetidae</taxon>
        <taxon>Hypocreales</taxon>
        <taxon>Bionectriaceae</taxon>
        <taxon>Geosmithia</taxon>
    </lineage>
</organism>
<dbReference type="GO" id="GO:0000981">
    <property type="term" value="F:DNA-binding transcription factor activity, RNA polymerase II-specific"/>
    <property type="evidence" value="ECO:0007669"/>
    <property type="project" value="InterPro"/>
</dbReference>
<dbReference type="InterPro" id="IPR036864">
    <property type="entry name" value="Zn2-C6_fun-type_DNA-bd_sf"/>
</dbReference>
<feature type="region of interest" description="Disordered" evidence="3">
    <location>
        <begin position="133"/>
        <end position="164"/>
    </location>
</feature>
<feature type="domain" description="Zn(2)-C6 fungal-type" evidence="4">
    <location>
        <begin position="97"/>
        <end position="126"/>
    </location>
</feature>
<dbReference type="GO" id="GO:0006351">
    <property type="term" value="P:DNA-templated transcription"/>
    <property type="evidence" value="ECO:0007669"/>
    <property type="project" value="InterPro"/>
</dbReference>
<gene>
    <name evidence="5" type="ORF">GMORB2_6752</name>
</gene>
<dbReference type="CDD" id="cd00067">
    <property type="entry name" value="GAL4"/>
    <property type="match status" value="1"/>
</dbReference>
<dbReference type="SUPFAM" id="SSF57701">
    <property type="entry name" value="Zn2/Cys6 DNA-binding domain"/>
    <property type="match status" value="1"/>
</dbReference>
<dbReference type="Pfam" id="PF04082">
    <property type="entry name" value="Fungal_trans"/>
    <property type="match status" value="1"/>
</dbReference>
<feature type="compositionally biased region" description="Low complexity" evidence="3">
    <location>
        <begin position="185"/>
        <end position="197"/>
    </location>
</feature>
<dbReference type="CDD" id="cd12148">
    <property type="entry name" value="fungal_TF_MHR"/>
    <property type="match status" value="1"/>
</dbReference>
<evidence type="ECO:0000313" key="6">
    <source>
        <dbReference type="Proteomes" id="UP000749293"/>
    </source>
</evidence>
<reference evidence="5" key="1">
    <citation type="submission" date="2020-03" db="EMBL/GenBank/DDBJ databases">
        <title>Site-based positive gene gene selection in Geosmithia morbida across the United States reveals a broad range of putative effectors and factors for local host and environmental adapation.</title>
        <authorList>
            <person name="Onufrak A."/>
            <person name="Murdoch R.W."/>
            <person name="Gazis R."/>
            <person name="Huff M."/>
            <person name="Staton M."/>
            <person name="Klingeman W."/>
            <person name="Hadziabdic D."/>
        </authorList>
    </citation>
    <scope>NUCLEOTIDE SEQUENCE</scope>
    <source>
        <strain evidence="5">1262</strain>
    </source>
</reference>
<dbReference type="EMBL" id="JAANYQ010000007">
    <property type="protein sequence ID" value="KAF4123202.1"/>
    <property type="molecule type" value="Genomic_DNA"/>
</dbReference>
<dbReference type="PANTHER" id="PTHR47431:SF1">
    <property type="entry name" value="ZN(II)2CYS6 TRANSCRIPTION FACTOR (EUROFUNG)"/>
    <property type="match status" value="1"/>
</dbReference>
<dbReference type="AlphaFoldDB" id="A0A9P4YWQ6"/>
<proteinExistence type="predicted"/>
<dbReference type="PANTHER" id="PTHR47431">
    <property type="entry name" value="ZN(II)2CYS6 TRANSCRIPTION FACTOR (EUROFUNG)-RELATED"/>
    <property type="match status" value="1"/>
</dbReference>
<dbReference type="OrthoDB" id="5367487at2759"/>
<evidence type="ECO:0000256" key="1">
    <source>
        <dbReference type="ARBA" id="ARBA00022723"/>
    </source>
</evidence>
<dbReference type="GeneID" id="55972975"/>